<keyword evidence="3 11" id="KW-0597">Phosphoprotein</keyword>
<dbReference type="SUPFAM" id="SSF46689">
    <property type="entry name" value="Homeodomain-like"/>
    <property type="match status" value="1"/>
</dbReference>
<dbReference type="PROSITE" id="PS50045">
    <property type="entry name" value="SIGMA54_INTERACT_4"/>
    <property type="match status" value="1"/>
</dbReference>
<dbReference type="Proteomes" id="UP000028547">
    <property type="component" value="Unassembled WGS sequence"/>
</dbReference>
<evidence type="ECO:0000313" key="15">
    <source>
        <dbReference type="EMBL" id="KFA92484.1"/>
    </source>
</evidence>
<keyword evidence="9" id="KW-0010">Activator</keyword>
<evidence type="ECO:0000256" key="5">
    <source>
        <dbReference type="ARBA" id="ARBA00022840"/>
    </source>
</evidence>
<sequence length="469" mass="51016">MTTPPTTVLVVDDDRANLDSVSRIFQREGLETLAASNGTEALELLRRPEVSVMVTDLMMPGMDGQELLKASRTIRPDVEVVLMTAYGTVETAVAAMKDGAYDFITKPLKRHSLVKSVQKALERHELAAENRVLKAKLAEMGSTGGRSMVGQSPAFRAMMDTLRQAAPSTATVLLLGESGTGKELAARALHEQSNRARGPFVAINCGALPESILEAELFGVERGAFTGAVARREGRFERASGGTLFLDEVGEMPLSAQVKLLRVLQEGELERLGGTQTVKVDVRIVAATNKDLQREVAEGRFREDLYYRLNVVEVRIPALASRREDIPLLADAFLRRFASKNGKVLRGFSPDALSTLENYAWPGNVRELEHAVERAVVLARSDVLEVGDLPETVRKGPLGSAGQLVIPIGTPMEEIERRVIHETLRHTKGDKTLAARLLGIAARTIYRKLEREASETPGTGEGPGSPPAE</sequence>
<keyword evidence="4" id="KW-0547">Nucleotide-binding</keyword>
<dbReference type="FunFam" id="1.10.8.60:FF:000014">
    <property type="entry name" value="DNA-binding transcriptional regulator NtrC"/>
    <property type="match status" value="1"/>
</dbReference>
<dbReference type="Gene3D" id="1.10.8.60">
    <property type="match status" value="1"/>
</dbReference>
<evidence type="ECO:0000256" key="12">
    <source>
        <dbReference type="SAM" id="MobiDB-lite"/>
    </source>
</evidence>
<gene>
    <name evidence="15" type="ORF">Q664_15245</name>
</gene>
<dbReference type="RefSeq" id="WP_043394979.1">
    <property type="nucleotide sequence ID" value="NZ_JPMI01000094.1"/>
</dbReference>
<evidence type="ECO:0000256" key="10">
    <source>
        <dbReference type="ARBA" id="ARBA00023163"/>
    </source>
</evidence>
<comment type="subcellular location">
    <subcellularLocation>
        <location evidence="1">Cytoplasm</location>
    </subcellularLocation>
</comment>
<dbReference type="InterPro" id="IPR058031">
    <property type="entry name" value="AAA_lid_NorR"/>
</dbReference>
<dbReference type="InterPro" id="IPR011006">
    <property type="entry name" value="CheY-like_superfamily"/>
</dbReference>
<keyword evidence="6" id="KW-0902">Two-component regulatory system</keyword>
<dbReference type="InterPro" id="IPR002078">
    <property type="entry name" value="Sigma_54_int"/>
</dbReference>
<evidence type="ECO:0000256" key="4">
    <source>
        <dbReference type="ARBA" id="ARBA00022741"/>
    </source>
</evidence>
<organism evidence="15 16">
    <name type="scientific">Archangium violaceum Cb vi76</name>
    <dbReference type="NCBI Taxonomy" id="1406225"/>
    <lineage>
        <taxon>Bacteria</taxon>
        <taxon>Pseudomonadati</taxon>
        <taxon>Myxococcota</taxon>
        <taxon>Myxococcia</taxon>
        <taxon>Myxococcales</taxon>
        <taxon>Cystobacterineae</taxon>
        <taxon>Archangiaceae</taxon>
        <taxon>Archangium</taxon>
    </lineage>
</organism>
<dbReference type="Gene3D" id="3.40.50.300">
    <property type="entry name" value="P-loop containing nucleotide triphosphate hydrolases"/>
    <property type="match status" value="1"/>
</dbReference>
<dbReference type="SMART" id="SM00382">
    <property type="entry name" value="AAA"/>
    <property type="match status" value="1"/>
</dbReference>
<dbReference type="PRINTS" id="PR01590">
    <property type="entry name" value="HTHFIS"/>
</dbReference>
<dbReference type="InterPro" id="IPR025943">
    <property type="entry name" value="Sigma_54_int_dom_ATP-bd_2"/>
</dbReference>
<keyword evidence="2" id="KW-0963">Cytoplasm</keyword>
<dbReference type="PROSITE" id="PS00676">
    <property type="entry name" value="SIGMA54_INTERACT_2"/>
    <property type="match status" value="1"/>
</dbReference>
<keyword evidence="5" id="KW-0067">ATP-binding</keyword>
<dbReference type="GO" id="GO:0043565">
    <property type="term" value="F:sequence-specific DNA binding"/>
    <property type="evidence" value="ECO:0007669"/>
    <property type="project" value="InterPro"/>
</dbReference>
<feature type="domain" description="Response regulatory" evidence="14">
    <location>
        <begin position="7"/>
        <end position="121"/>
    </location>
</feature>
<dbReference type="AlphaFoldDB" id="A0A084SVJ9"/>
<evidence type="ECO:0000256" key="7">
    <source>
        <dbReference type="ARBA" id="ARBA00023015"/>
    </source>
</evidence>
<dbReference type="SUPFAM" id="SSF52540">
    <property type="entry name" value="P-loop containing nucleoside triphosphate hydrolases"/>
    <property type="match status" value="1"/>
</dbReference>
<dbReference type="SUPFAM" id="SSF52172">
    <property type="entry name" value="CheY-like"/>
    <property type="match status" value="1"/>
</dbReference>
<dbReference type="InterPro" id="IPR001789">
    <property type="entry name" value="Sig_transdc_resp-reg_receiver"/>
</dbReference>
<dbReference type="CDD" id="cd00009">
    <property type="entry name" value="AAA"/>
    <property type="match status" value="1"/>
</dbReference>
<dbReference type="PROSITE" id="PS00688">
    <property type="entry name" value="SIGMA54_INTERACT_3"/>
    <property type="match status" value="1"/>
</dbReference>
<evidence type="ECO:0000256" key="8">
    <source>
        <dbReference type="ARBA" id="ARBA00023125"/>
    </source>
</evidence>
<feature type="modified residue" description="4-aspartylphosphate" evidence="11">
    <location>
        <position position="56"/>
    </location>
</feature>
<dbReference type="GO" id="GO:0006355">
    <property type="term" value="P:regulation of DNA-templated transcription"/>
    <property type="evidence" value="ECO:0007669"/>
    <property type="project" value="InterPro"/>
</dbReference>
<dbReference type="SMART" id="SM00448">
    <property type="entry name" value="REC"/>
    <property type="match status" value="1"/>
</dbReference>
<evidence type="ECO:0000313" key="16">
    <source>
        <dbReference type="Proteomes" id="UP000028547"/>
    </source>
</evidence>
<dbReference type="Gene3D" id="1.10.10.60">
    <property type="entry name" value="Homeodomain-like"/>
    <property type="match status" value="1"/>
</dbReference>
<protein>
    <submittedName>
        <fullName evidence="15">Fis family transcriptional regulator</fullName>
    </submittedName>
</protein>
<dbReference type="InterPro" id="IPR025944">
    <property type="entry name" value="Sigma_54_int_dom_CS"/>
</dbReference>
<keyword evidence="8" id="KW-0238">DNA-binding</keyword>
<dbReference type="PANTHER" id="PTHR32071:SF122">
    <property type="entry name" value="SIGMA FACTOR"/>
    <property type="match status" value="1"/>
</dbReference>
<dbReference type="Pfam" id="PF00072">
    <property type="entry name" value="Response_reg"/>
    <property type="match status" value="1"/>
</dbReference>
<evidence type="ECO:0000256" key="3">
    <source>
        <dbReference type="ARBA" id="ARBA00022553"/>
    </source>
</evidence>
<dbReference type="InterPro" id="IPR003593">
    <property type="entry name" value="AAA+_ATPase"/>
</dbReference>
<dbReference type="GO" id="GO:0000160">
    <property type="term" value="P:phosphorelay signal transduction system"/>
    <property type="evidence" value="ECO:0007669"/>
    <property type="project" value="UniProtKB-KW"/>
</dbReference>
<dbReference type="PANTHER" id="PTHR32071">
    <property type="entry name" value="TRANSCRIPTIONAL REGULATORY PROTEIN"/>
    <property type="match status" value="1"/>
</dbReference>
<evidence type="ECO:0000259" key="14">
    <source>
        <dbReference type="PROSITE" id="PS50110"/>
    </source>
</evidence>
<dbReference type="EMBL" id="JPMI01000094">
    <property type="protein sequence ID" value="KFA92484.1"/>
    <property type="molecule type" value="Genomic_DNA"/>
</dbReference>
<evidence type="ECO:0000256" key="2">
    <source>
        <dbReference type="ARBA" id="ARBA00022490"/>
    </source>
</evidence>
<dbReference type="Gene3D" id="3.40.50.2300">
    <property type="match status" value="1"/>
</dbReference>
<evidence type="ECO:0000256" key="1">
    <source>
        <dbReference type="ARBA" id="ARBA00004496"/>
    </source>
</evidence>
<dbReference type="Pfam" id="PF00158">
    <property type="entry name" value="Sigma54_activat"/>
    <property type="match status" value="1"/>
</dbReference>
<dbReference type="PROSITE" id="PS50110">
    <property type="entry name" value="RESPONSE_REGULATORY"/>
    <property type="match status" value="1"/>
</dbReference>
<dbReference type="FunFam" id="3.40.50.2300:FF:000018">
    <property type="entry name" value="DNA-binding transcriptional regulator NtrC"/>
    <property type="match status" value="1"/>
</dbReference>
<keyword evidence="10" id="KW-0804">Transcription</keyword>
<reference evidence="15 16" key="1">
    <citation type="submission" date="2014-07" db="EMBL/GenBank/DDBJ databases">
        <title>Draft Genome Sequence of Gephyronic Acid Producer, Cystobacter violaceus Strain Cb vi76.</title>
        <authorList>
            <person name="Stevens D.C."/>
            <person name="Young J."/>
            <person name="Carmichael R."/>
            <person name="Tan J."/>
            <person name="Taylor R.E."/>
        </authorList>
    </citation>
    <scope>NUCLEOTIDE SEQUENCE [LARGE SCALE GENOMIC DNA]</scope>
    <source>
        <strain evidence="15 16">Cb vi76</strain>
    </source>
</reference>
<dbReference type="InterPro" id="IPR002197">
    <property type="entry name" value="HTH_Fis"/>
</dbReference>
<evidence type="ECO:0000256" key="9">
    <source>
        <dbReference type="ARBA" id="ARBA00023159"/>
    </source>
</evidence>
<dbReference type="Pfam" id="PF02954">
    <property type="entry name" value="HTH_8"/>
    <property type="match status" value="1"/>
</dbReference>
<comment type="caution">
    <text evidence="15">The sequence shown here is derived from an EMBL/GenBank/DDBJ whole genome shotgun (WGS) entry which is preliminary data.</text>
</comment>
<proteinExistence type="predicted"/>
<feature type="domain" description="Sigma-54 factor interaction" evidence="13">
    <location>
        <begin position="148"/>
        <end position="377"/>
    </location>
</feature>
<accession>A0A084SVJ9</accession>
<keyword evidence="7" id="KW-0805">Transcription regulation</keyword>
<evidence type="ECO:0000256" key="6">
    <source>
        <dbReference type="ARBA" id="ARBA00023012"/>
    </source>
</evidence>
<name>A0A084SVJ9_9BACT</name>
<dbReference type="FunFam" id="3.40.50.300:FF:000006">
    <property type="entry name" value="DNA-binding transcriptional regulator NtrC"/>
    <property type="match status" value="1"/>
</dbReference>
<feature type="region of interest" description="Disordered" evidence="12">
    <location>
        <begin position="449"/>
        <end position="469"/>
    </location>
</feature>
<dbReference type="InterPro" id="IPR009057">
    <property type="entry name" value="Homeodomain-like_sf"/>
</dbReference>
<dbReference type="GO" id="GO:0005737">
    <property type="term" value="C:cytoplasm"/>
    <property type="evidence" value="ECO:0007669"/>
    <property type="project" value="UniProtKB-SubCell"/>
</dbReference>
<dbReference type="InterPro" id="IPR027417">
    <property type="entry name" value="P-loop_NTPase"/>
</dbReference>
<evidence type="ECO:0000259" key="13">
    <source>
        <dbReference type="PROSITE" id="PS50045"/>
    </source>
</evidence>
<dbReference type="GO" id="GO:0005524">
    <property type="term" value="F:ATP binding"/>
    <property type="evidence" value="ECO:0007669"/>
    <property type="project" value="UniProtKB-KW"/>
</dbReference>
<evidence type="ECO:0000256" key="11">
    <source>
        <dbReference type="PROSITE-ProRule" id="PRU00169"/>
    </source>
</evidence>
<dbReference type="Pfam" id="PF25601">
    <property type="entry name" value="AAA_lid_14"/>
    <property type="match status" value="1"/>
</dbReference>